<evidence type="ECO:0000313" key="2">
    <source>
        <dbReference type="Proteomes" id="UP000255389"/>
    </source>
</evidence>
<dbReference type="EMBL" id="UGQY01000006">
    <property type="protein sequence ID" value="SUA31513.1"/>
    <property type="molecule type" value="Genomic_DNA"/>
</dbReference>
<reference evidence="1 2" key="1">
    <citation type="submission" date="2018-06" db="EMBL/GenBank/DDBJ databases">
        <authorList>
            <consortium name="Pathogen Informatics"/>
            <person name="Doyle S."/>
        </authorList>
    </citation>
    <scope>NUCLEOTIDE SEQUENCE [LARGE SCALE GENOMIC DNA]</scope>
    <source>
        <strain evidence="1 2">NCTC1542</strain>
    </source>
</reference>
<gene>
    <name evidence="1" type="ORF">NCTC1542_06868</name>
</gene>
<dbReference type="InterPro" id="IPR036689">
    <property type="entry name" value="ESAT-6-like_sf"/>
</dbReference>
<dbReference type="Proteomes" id="UP000255389">
    <property type="component" value="Unassembled WGS sequence"/>
</dbReference>
<dbReference type="AlphaFoldDB" id="A0A378WF65"/>
<dbReference type="SUPFAM" id="SSF140453">
    <property type="entry name" value="EsxAB dimer-like"/>
    <property type="match status" value="1"/>
</dbReference>
<protein>
    <recommendedName>
        <fullName evidence="3">WXG100 family type VII secretion target</fullName>
    </recommendedName>
</protein>
<evidence type="ECO:0000313" key="1">
    <source>
        <dbReference type="EMBL" id="SUA31513.1"/>
    </source>
</evidence>
<name>A0A378WF65_MYCFO</name>
<sequence length="91" mass="9994">MTSPVHLTQAEAASKIEQINSSRDQAVQKLGQIADAQEQMLRASWHGDSAASYEQVSQAQREEFERLIATLNTVVEKGSEHIRSVASLDQG</sequence>
<evidence type="ECO:0008006" key="3">
    <source>
        <dbReference type="Google" id="ProtNLM"/>
    </source>
</evidence>
<proteinExistence type="predicted"/>
<organism evidence="1 2">
    <name type="scientific">Mycolicibacterium fortuitum</name>
    <name type="common">Mycobacterium fortuitum</name>
    <dbReference type="NCBI Taxonomy" id="1766"/>
    <lineage>
        <taxon>Bacteria</taxon>
        <taxon>Bacillati</taxon>
        <taxon>Actinomycetota</taxon>
        <taxon>Actinomycetes</taxon>
        <taxon>Mycobacteriales</taxon>
        <taxon>Mycobacteriaceae</taxon>
        <taxon>Mycolicibacterium</taxon>
    </lineage>
</organism>
<dbReference type="Gene3D" id="1.10.287.1060">
    <property type="entry name" value="ESAT-6-like"/>
    <property type="match status" value="1"/>
</dbReference>
<accession>A0A378WF65</accession>